<reference evidence="15" key="1">
    <citation type="submission" date="2021-01" db="EMBL/GenBank/DDBJ databases">
        <authorList>
            <person name="Corre E."/>
            <person name="Pelletier E."/>
            <person name="Niang G."/>
            <person name="Scheremetjew M."/>
            <person name="Finn R."/>
            <person name="Kale V."/>
            <person name="Holt S."/>
            <person name="Cochrane G."/>
            <person name="Meng A."/>
            <person name="Brown T."/>
            <person name="Cohen L."/>
        </authorList>
    </citation>
    <scope>NUCLEOTIDE SEQUENCE</scope>
    <source>
        <strain evidence="15">CCMP1452</strain>
    </source>
</reference>
<dbReference type="GO" id="GO:0005789">
    <property type="term" value="C:endoplasmic reticulum membrane"/>
    <property type="evidence" value="ECO:0007669"/>
    <property type="project" value="UniProtKB-SubCell"/>
</dbReference>
<evidence type="ECO:0000256" key="8">
    <source>
        <dbReference type="ARBA" id="ARBA00022989"/>
    </source>
</evidence>
<evidence type="ECO:0000256" key="5">
    <source>
        <dbReference type="ARBA" id="ARBA00022729"/>
    </source>
</evidence>
<evidence type="ECO:0000256" key="6">
    <source>
        <dbReference type="ARBA" id="ARBA00022824"/>
    </source>
</evidence>
<accession>A0A7S2S4S3</accession>
<evidence type="ECO:0000313" key="15">
    <source>
        <dbReference type="EMBL" id="CAD9689549.1"/>
    </source>
</evidence>
<dbReference type="PRINTS" id="PR00421">
    <property type="entry name" value="THIOREDOXIN"/>
</dbReference>
<feature type="transmembrane region" description="Helical" evidence="12">
    <location>
        <begin position="186"/>
        <end position="212"/>
    </location>
</feature>
<keyword evidence="7" id="KW-0249">Electron transport</keyword>
<gene>
    <name evidence="15" type="ORF">EANT1437_LOCUS12050</name>
</gene>
<dbReference type="Pfam" id="PF00085">
    <property type="entry name" value="Thioredoxin"/>
    <property type="match status" value="1"/>
</dbReference>
<dbReference type="PANTHER" id="PTHR46107">
    <property type="entry name" value="DUMPY: SHORTER THAN WILD-TYPE"/>
    <property type="match status" value="1"/>
</dbReference>
<dbReference type="InterPro" id="IPR036249">
    <property type="entry name" value="Thioredoxin-like_sf"/>
</dbReference>
<protein>
    <recommendedName>
        <fullName evidence="14">Thioredoxin domain-containing protein</fullName>
    </recommendedName>
</protein>
<evidence type="ECO:0000256" key="4">
    <source>
        <dbReference type="ARBA" id="ARBA00022692"/>
    </source>
</evidence>
<dbReference type="EMBL" id="HBHI01023452">
    <property type="protein sequence ID" value="CAD9689549.1"/>
    <property type="molecule type" value="Transcribed_RNA"/>
</dbReference>
<dbReference type="InterPro" id="IPR017937">
    <property type="entry name" value="Thioredoxin_CS"/>
</dbReference>
<evidence type="ECO:0000256" key="12">
    <source>
        <dbReference type="SAM" id="Phobius"/>
    </source>
</evidence>
<dbReference type="InterPro" id="IPR052454">
    <property type="entry name" value="TMX_domain-containing"/>
</dbReference>
<keyword evidence="9 12" id="KW-0472">Membrane</keyword>
<dbReference type="PANTHER" id="PTHR46107:SF3">
    <property type="entry name" value="THIOREDOXIN DOMAIN-CONTAINING PROTEIN"/>
    <property type="match status" value="1"/>
</dbReference>
<evidence type="ECO:0000256" key="3">
    <source>
        <dbReference type="ARBA" id="ARBA00022553"/>
    </source>
</evidence>
<keyword evidence="4 12" id="KW-0812">Transmembrane</keyword>
<evidence type="ECO:0000256" key="11">
    <source>
        <dbReference type="ARBA" id="ARBA00023284"/>
    </source>
</evidence>
<keyword evidence="5 13" id="KW-0732">Signal</keyword>
<organism evidence="15">
    <name type="scientific">Eucampia antarctica</name>
    <dbReference type="NCBI Taxonomy" id="49252"/>
    <lineage>
        <taxon>Eukaryota</taxon>
        <taxon>Sar</taxon>
        <taxon>Stramenopiles</taxon>
        <taxon>Ochrophyta</taxon>
        <taxon>Bacillariophyta</taxon>
        <taxon>Mediophyceae</taxon>
        <taxon>Biddulphiophycidae</taxon>
        <taxon>Hemiaulales</taxon>
        <taxon>Hemiaulaceae</taxon>
        <taxon>Eucampia</taxon>
    </lineage>
</organism>
<evidence type="ECO:0000256" key="7">
    <source>
        <dbReference type="ARBA" id="ARBA00022982"/>
    </source>
</evidence>
<evidence type="ECO:0000256" key="1">
    <source>
        <dbReference type="ARBA" id="ARBA00004115"/>
    </source>
</evidence>
<sequence>MMNALAIFLYALVAICGVQTSFASKSPQTNGEVVDLDARSFDSSIRDGNAWLIEFYAPWCGHCTRFAPTYEAVAKQLHENQSTSERKVMVAKVDGGGDRALASRFNVRGFPTFYLIDGWTVREYTGKRTQDALFQFATKTYEEYEPIPFLNSPFGPMGQSRALLMRVGTKTIDYHASMVKRGYPSIFAAITLAAFGIVFGLTAILVIGFMTLPKPKED</sequence>
<name>A0A7S2S4S3_9STRA</name>
<dbReference type="SUPFAM" id="SSF52833">
    <property type="entry name" value="Thioredoxin-like"/>
    <property type="match status" value="1"/>
</dbReference>
<keyword evidence="3" id="KW-0597">Phosphoprotein</keyword>
<keyword evidence="2" id="KW-0813">Transport</keyword>
<feature type="domain" description="Thioredoxin" evidence="14">
    <location>
        <begin position="13"/>
        <end position="142"/>
    </location>
</feature>
<comment type="subcellular location">
    <subcellularLocation>
        <location evidence="1">Endoplasmic reticulum membrane</location>
        <topology evidence="1">Single-pass type I membrane protein</topology>
    </subcellularLocation>
</comment>
<feature type="chain" id="PRO_5030940688" description="Thioredoxin domain-containing protein" evidence="13">
    <location>
        <begin position="24"/>
        <end position="218"/>
    </location>
</feature>
<dbReference type="PROSITE" id="PS51352">
    <property type="entry name" value="THIOREDOXIN_2"/>
    <property type="match status" value="1"/>
</dbReference>
<dbReference type="GO" id="GO:0015036">
    <property type="term" value="F:disulfide oxidoreductase activity"/>
    <property type="evidence" value="ECO:0007669"/>
    <property type="project" value="TreeGrafter"/>
</dbReference>
<keyword evidence="6" id="KW-0256">Endoplasmic reticulum</keyword>
<evidence type="ECO:0000256" key="2">
    <source>
        <dbReference type="ARBA" id="ARBA00022448"/>
    </source>
</evidence>
<evidence type="ECO:0000256" key="9">
    <source>
        <dbReference type="ARBA" id="ARBA00023136"/>
    </source>
</evidence>
<keyword evidence="10" id="KW-1015">Disulfide bond</keyword>
<proteinExistence type="predicted"/>
<dbReference type="PROSITE" id="PS00194">
    <property type="entry name" value="THIOREDOXIN_1"/>
    <property type="match status" value="1"/>
</dbReference>
<keyword evidence="11" id="KW-0676">Redox-active center</keyword>
<dbReference type="InterPro" id="IPR013766">
    <property type="entry name" value="Thioredoxin_domain"/>
</dbReference>
<evidence type="ECO:0000256" key="13">
    <source>
        <dbReference type="SAM" id="SignalP"/>
    </source>
</evidence>
<evidence type="ECO:0000259" key="14">
    <source>
        <dbReference type="PROSITE" id="PS51352"/>
    </source>
</evidence>
<dbReference type="CDD" id="cd02961">
    <property type="entry name" value="PDI_a_family"/>
    <property type="match status" value="1"/>
</dbReference>
<feature type="signal peptide" evidence="13">
    <location>
        <begin position="1"/>
        <end position="23"/>
    </location>
</feature>
<keyword evidence="8 12" id="KW-1133">Transmembrane helix</keyword>
<dbReference type="Gene3D" id="3.40.30.10">
    <property type="entry name" value="Glutaredoxin"/>
    <property type="match status" value="1"/>
</dbReference>
<dbReference type="AlphaFoldDB" id="A0A7S2S4S3"/>
<evidence type="ECO:0000256" key="10">
    <source>
        <dbReference type="ARBA" id="ARBA00023157"/>
    </source>
</evidence>